<dbReference type="Pfam" id="PF01553">
    <property type="entry name" value="Acyltransferase"/>
    <property type="match status" value="1"/>
</dbReference>
<evidence type="ECO:0000256" key="6">
    <source>
        <dbReference type="ARBA" id="ARBA00023098"/>
    </source>
</evidence>
<evidence type="ECO:0000256" key="13">
    <source>
        <dbReference type="RuleBase" id="RU365062"/>
    </source>
</evidence>
<keyword evidence="4" id="KW-1000">Mitochondrion outer membrane</keyword>
<comment type="similarity">
    <text evidence="2 13">Belongs to the taffazin family.</text>
</comment>
<evidence type="ECO:0000256" key="8">
    <source>
        <dbReference type="ARBA" id="ARBA00023136"/>
    </source>
</evidence>
<comment type="subcellular location">
    <subcellularLocation>
        <location evidence="1">Mitochondrion inner membrane</location>
        <topology evidence="1">Peripheral membrane protein</topology>
        <orientation evidence="1">Intermembrane side</orientation>
    </subcellularLocation>
    <subcellularLocation>
        <location evidence="10">Mitochondrion outer membrane</location>
        <topology evidence="10">Peripheral membrane protein</topology>
        <orientation evidence="10">Intermembrane side</orientation>
    </subcellularLocation>
</comment>
<keyword evidence="5" id="KW-0999">Mitochondrion inner membrane</keyword>
<dbReference type="eggNOG" id="KOG2847">
    <property type="taxonomic scope" value="Eukaryota"/>
</dbReference>
<dbReference type="OrthoDB" id="193467at2759"/>
<evidence type="ECO:0000313" key="16">
    <source>
        <dbReference type="EnsemblMetazoa" id="MDOA003878-PA"/>
    </source>
</evidence>
<evidence type="ECO:0000256" key="12">
    <source>
        <dbReference type="ARBA" id="ARBA00049543"/>
    </source>
</evidence>
<sequence>MLSICRNVTKINGPNVSTRPTMGRYMRYMPCMPYHVQRYHSQKYIAEQHQLQQDNNQQQQQVGNNQSKSQMNATTTIESSLKSSSSSSAAATVFSPYVKDSYQKQQQLQMHHKPQQQHSQNSLSHQMPPTPPSTSAAANTTQSQVHIPYNIDWVFEGLRKPSKLWYICSQLAILAVGLFSKFVLVFMNKTRVYNKERLIEAVAKRPTGVPLVTVSNHHSCFDDPGLWGVLPIRYVCNTFKIRWSMAAHDICFTNKYHSMFFMFGKCIPVIRGIGVYQDAVNLCIQKAKQGHWVHVFPEGKVNMTKEEMRLKWGVGRIIYESPRVPIILPMWHEGMDEVLPNVEPYILKWGKKVTLNVGKPIDLNDFIDDLKCRGVPEPEARKLITDKIQEVFHHLRLETEELHKKRN</sequence>
<dbReference type="VEuPathDB" id="VectorBase:MDOA003878"/>
<dbReference type="SMART" id="SM00563">
    <property type="entry name" value="PlsC"/>
    <property type="match status" value="1"/>
</dbReference>
<dbReference type="GO" id="GO:0047184">
    <property type="term" value="F:1-acylglycerophosphocholine O-acyltransferase activity"/>
    <property type="evidence" value="ECO:0007669"/>
    <property type="project" value="TreeGrafter"/>
</dbReference>
<reference evidence="16" key="1">
    <citation type="submission" date="2020-05" db="UniProtKB">
        <authorList>
            <consortium name="EnsemblMetazoa"/>
        </authorList>
    </citation>
    <scope>IDENTIFICATION</scope>
    <source>
        <strain evidence="16">Aabys</strain>
    </source>
</reference>
<dbReference type="GO" id="GO:0005741">
    <property type="term" value="C:mitochondrial outer membrane"/>
    <property type="evidence" value="ECO:0007669"/>
    <property type="project" value="UniProtKB-SubCell"/>
</dbReference>
<evidence type="ECO:0000256" key="11">
    <source>
        <dbReference type="ARBA" id="ARBA00047906"/>
    </source>
</evidence>
<dbReference type="EnsemblMetazoa" id="MDOA003878-RA">
    <property type="protein sequence ID" value="MDOA003878-PA"/>
    <property type="gene ID" value="MDOA003878"/>
</dbReference>
<evidence type="ECO:0000313" key="18">
    <source>
        <dbReference type="RefSeq" id="XP_005174840.1"/>
    </source>
</evidence>
<dbReference type="RefSeq" id="XP_005174840.1">
    <property type="nucleotide sequence ID" value="XM_005174783.2"/>
</dbReference>
<comment type="catalytic activity">
    <reaction evidence="12">
        <text>1,2-di-(9Z-octadecenoyl)-sn-glycero-3-phosphocholine + 1-hexadecanoyl-sn-glycero-3-phosphocholine = 1-hexadecanoyl-2-(9Z-octadecenoyl)-sn-glycero-3-phosphocholine + 1-(9Z-octadecenoyl)-sn-glycero-3-phosphocholine</text>
        <dbReference type="Rhea" id="RHEA:43816"/>
        <dbReference type="ChEBI" id="CHEBI:28610"/>
        <dbReference type="ChEBI" id="CHEBI:72998"/>
        <dbReference type="ChEBI" id="CHEBI:73001"/>
        <dbReference type="ChEBI" id="CHEBI:74669"/>
    </reaction>
    <physiologicalReaction direction="left-to-right" evidence="12">
        <dbReference type="Rhea" id="RHEA:43817"/>
    </physiologicalReaction>
    <physiologicalReaction direction="right-to-left" evidence="12">
        <dbReference type="Rhea" id="RHEA:43818"/>
    </physiologicalReaction>
</comment>
<evidence type="ECO:0000256" key="10">
    <source>
        <dbReference type="ARBA" id="ARBA00024323"/>
    </source>
</evidence>
<evidence type="ECO:0000256" key="1">
    <source>
        <dbReference type="ARBA" id="ARBA00004137"/>
    </source>
</evidence>
<dbReference type="Proteomes" id="UP001652621">
    <property type="component" value="Unplaced"/>
</dbReference>
<feature type="domain" description="Phospholipid/glycerol acyltransferase" evidence="15">
    <location>
        <begin position="211"/>
        <end position="335"/>
    </location>
</feature>
<keyword evidence="7" id="KW-0496">Mitochondrion</keyword>
<feature type="region of interest" description="Disordered" evidence="14">
    <location>
        <begin position="104"/>
        <end position="141"/>
    </location>
</feature>
<feature type="compositionally biased region" description="Low complexity" evidence="14">
    <location>
        <begin position="51"/>
        <end position="66"/>
    </location>
</feature>
<gene>
    <name evidence="16" type="primary">101900293</name>
    <name evidence="18 19" type="synonym">LOC101900293</name>
</gene>
<proteinExistence type="inferred from homology"/>
<dbReference type="STRING" id="7370.A0A1I8MDW4"/>
<dbReference type="PANTHER" id="PTHR12497:SF0">
    <property type="entry name" value="TAFAZZIN"/>
    <property type="match status" value="1"/>
</dbReference>
<dbReference type="RefSeq" id="XP_019892048.1">
    <property type="nucleotide sequence ID" value="XM_020036489.1"/>
</dbReference>
<dbReference type="CDD" id="cd07989">
    <property type="entry name" value="LPLAT_AGPAT-like"/>
    <property type="match status" value="1"/>
</dbReference>
<evidence type="ECO:0000313" key="17">
    <source>
        <dbReference type="Proteomes" id="UP001652621"/>
    </source>
</evidence>
<evidence type="ECO:0000256" key="2">
    <source>
        <dbReference type="ARBA" id="ARBA00010524"/>
    </source>
</evidence>
<dbReference type="GO" id="GO:0035965">
    <property type="term" value="P:cardiolipin acyl-chain remodeling"/>
    <property type="evidence" value="ECO:0007669"/>
    <property type="project" value="TreeGrafter"/>
</dbReference>
<keyword evidence="8 13" id="KW-0472">Membrane</keyword>
<keyword evidence="13" id="KW-0812">Transmembrane</keyword>
<feature type="transmembrane region" description="Helical" evidence="13">
    <location>
        <begin position="164"/>
        <end position="187"/>
    </location>
</feature>
<evidence type="ECO:0000256" key="9">
    <source>
        <dbReference type="ARBA" id="ARBA00023315"/>
    </source>
</evidence>
<reference evidence="18 19" key="2">
    <citation type="submission" date="2025-04" db="UniProtKB">
        <authorList>
            <consortium name="RefSeq"/>
        </authorList>
    </citation>
    <scope>IDENTIFICATION</scope>
    <source>
        <strain evidence="18 19">Aabys</strain>
    </source>
</reference>
<name>A0A1I8MDW4_MUSDO</name>
<dbReference type="VEuPathDB" id="VectorBase:MDOMA2_021222"/>
<evidence type="ECO:0000256" key="4">
    <source>
        <dbReference type="ARBA" id="ARBA00022787"/>
    </source>
</evidence>
<dbReference type="InterPro" id="IPR002123">
    <property type="entry name" value="Plipid/glycerol_acylTrfase"/>
</dbReference>
<keyword evidence="9" id="KW-0012">Acyltransferase</keyword>
<keyword evidence="13" id="KW-1133">Transmembrane helix</keyword>
<keyword evidence="3" id="KW-0808">Transferase</keyword>
<dbReference type="AlphaFoldDB" id="A0A1I8MDW4"/>
<dbReference type="PRINTS" id="PR00979">
    <property type="entry name" value="TAFAZZIN"/>
</dbReference>
<keyword evidence="17" id="KW-1185">Reference proteome</keyword>
<dbReference type="GO" id="GO:0007007">
    <property type="term" value="P:inner mitochondrial membrane organization"/>
    <property type="evidence" value="ECO:0007669"/>
    <property type="project" value="TreeGrafter"/>
</dbReference>
<feature type="compositionally biased region" description="Low complexity" evidence="14">
    <location>
        <begin position="116"/>
        <end position="141"/>
    </location>
</feature>
<evidence type="ECO:0000256" key="5">
    <source>
        <dbReference type="ARBA" id="ARBA00022792"/>
    </source>
</evidence>
<comment type="catalytic activity">
    <reaction evidence="11">
        <text>1'-[1,2-diacyl-sn-glycero-3-phospho],3'-[1-acyl-sn-glycero-3-phospho]-glycerol + a 1,2-diacyl-sn-glycero-3-phosphocholine = a cardiolipin + a 1-acyl-sn-glycero-3-phosphocholine</text>
        <dbReference type="Rhea" id="RHEA:33731"/>
        <dbReference type="ChEBI" id="CHEBI:57643"/>
        <dbReference type="ChEBI" id="CHEBI:58168"/>
        <dbReference type="ChEBI" id="CHEBI:62237"/>
        <dbReference type="ChEBI" id="CHEBI:64743"/>
    </reaction>
    <physiologicalReaction direction="left-to-right" evidence="11">
        <dbReference type="Rhea" id="RHEA:33732"/>
    </physiologicalReaction>
    <physiologicalReaction direction="right-to-left" evidence="11">
        <dbReference type="Rhea" id="RHEA:33733"/>
    </physiologicalReaction>
</comment>
<feature type="region of interest" description="Disordered" evidence="14">
    <location>
        <begin position="51"/>
        <end position="82"/>
    </location>
</feature>
<evidence type="ECO:0000313" key="19">
    <source>
        <dbReference type="RefSeq" id="XP_019892048.1"/>
    </source>
</evidence>
<evidence type="ECO:0000259" key="15">
    <source>
        <dbReference type="SMART" id="SM00563"/>
    </source>
</evidence>
<evidence type="ECO:0000256" key="14">
    <source>
        <dbReference type="SAM" id="MobiDB-lite"/>
    </source>
</evidence>
<evidence type="ECO:0000256" key="7">
    <source>
        <dbReference type="ARBA" id="ARBA00023128"/>
    </source>
</evidence>
<feature type="compositionally biased region" description="Polar residues" evidence="14">
    <location>
        <begin position="67"/>
        <end position="78"/>
    </location>
</feature>
<dbReference type="PANTHER" id="PTHR12497">
    <property type="entry name" value="TAZ PROTEIN TAFAZZIN"/>
    <property type="match status" value="1"/>
</dbReference>
<protein>
    <recommendedName>
        <fullName evidence="13">Tafazzin family protein</fullName>
    </recommendedName>
</protein>
<dbReference type="SUPFAM" id="SSF69593">
    <property type="entry name" value="Glycerol-3-phosphate (1)-acyltransferase"/>
    <property type="match status" value="1"/>
</dbReference>
<accession>A0A1I8MDW4</accession>
<dbReference type="InterPro" id="IPR000872">
    <property type="entry name" value="Tafazzin"/>
</dbReference>
<dbReference type="GO" id="GO:0005743">
    <property type="term" value="C:mitochondrial inner membrane"/>
    <property type="evidence" value="ECO:0007669"/>
    <property type="project" value="UniProtKB-SubCell"/>
</dbReference>
<evidence type="ECO:0000256" key="3">
    <source>
        <dbReference type="ARBA" id="ARBA00022679"/>
    </source>
</evidence>
<dbReference type="KEGG" id="mde:101900293"/>
<organism evidence="16">
    <name type="scientific">Musca domestica</name>
    <name type="common">House fly</name>
    <dbReference type="NCBI Taxonomy" id="7370"/>
    <lineage>
        <taxon>Eukaryota</taxon>
        <taxon>Metazoa</taxon>
        <taxon>Ecdysozoa</taxon>
        <taxon>Arthropoda</taxon>
        <taxon>Hexapoda</taxon>
        <taxon>Insecta</taxon>
        <taxon>Pterygota</taxon>
        <taxon>Neoptera</taxon>
        <taxon>Endopterygota</taxon>
        <taxon>Diptera</taxon>
        <taxon>Brachycera</taxon>
        <taxon>Muscomorpha</taxon>
        <taxon>Muscoidea</taxon>
        <taxon>Muscidae</taxon>
        <taxon>Musca</taxon>
    </lineage>
</organism>
<keyword evidence="6" id="KW-0443">Lipid metabolism</keyword>